<dbReference type="EMBL" id="JAIZAY010000006">
    <property type="protein sequence ID" value="KAJ8039775.1"/>
    <property type="molecule type" value="Genomic_DNA"/>
</dbReference>
<evidence type="ECO:0000313" key="1">
    <source>
        <dbReference type="EMBL" id="KAJ8039775.1"/>
    </source>
</evidence>
<dbReference type="Proteomes" id="UP001152320">
    <property type="component" value="Chromosome 6"/>
</dbReference>
<dbReference type="AlphaFoldDB" id="A0A9Q1C7C8"/>
<keyword evidence="2" id="KW-1185">Reference proteome</keyword>
<evidence type="ECO:0000313" key="2">
    <source>
        <dbReference type="Proteomes" id="UP001152320"/>
    </source>
</evidence>
<reference evidence="1" key="1">
    <citation type="submission" date="2021-10" db="EMBL/GenBank/DDBJ databases">
        <title>Tropical sea cucumber genome reveals ecological adaptation and Cuvierian tubules defense mechanism.</title>
        <authorList>
            <person name="Chen T."/>
        </authorList>
    </citation>
    <scope>NUCLEOTIDE SEQUENCE</scope>
    <source>
        <strain evidence="1">Nanhai2018</strain>
        <tissue evidence="1">Muscle</tissue>
    </source>
</reference>
<organism evidence="1 2">
    <name type="scientific">Holothuria leucospilota</name>
    <name type="common">Black long sea cucumber</name>
    <name type="synonym">Mertensiothuria leucospilota</name>
    <dbReference type="NCBI Taxonomy" id="206669"/>
    <lineage>
        <taxon>Eukaryota</taxon>
        <taxon>Metazoa</taxon>
        <taxon>Echinodermata</taxon>
        <taxon>Eleutherozoa</taxon>
        <taxon>Echinozoa</taxon>
        <taxon>Holothuroidea</taxon>
        <taxon>Aspidochirotacea</taxon>
        <taxon>Aspidochirotida</taxon>
        <taxon>Holothuriidae</taxon>
        <taxon>Holothuria</taxon>
    </lineage>
</organism>
<proteinExistence type="predicted"/>
<protein>
    <submittedName>
        <fullName evidence="1">Uncharacterized protein</fullName>
    </submittedName>
</protein>
<comment type="caution">
    <text evidence="1">The sequence shown here is derived from an EMBL/GenBank/DDBJ whole genome shotgun (WGS) entry which is preliminary data.</text>
</comment>
<name>A0A9Q1C7C8_HOLLE</name>
<accession>A0A9Q1C7C8</accession>
<gene>
    <name evidence="1" type="ORF">HOLleu_13881</name>
</gene>
<sequence>MELLNIFCYLPGAGVSVITTAELPGWDLFYSASLERDHCQVVSVKSKFVPWGRCYSFGEQNSFGSIVWFSPLALRQRVRGLLEKKKNLAQEYP</sequence>